<protein>
    <submittedName>
        <fullName evidence="2">WD40 repeat protein</fullName>
    </submittedName>
</protein>
<dbReference type="PANTHER" id="PTHR36842">
    <property type="entry name" value="PROTEIN TOLB HOMOLOG"/>
    <property type="match status" value="1"/>
</dbReference>
<dbReference type="Gene3D" id="2.120.10.30">
    <property type="entry name" value="TolB, C-terminal domain"/>
    <property type="match status" value="2"/>
</dbReference>
<dbReference type="Proteomes" id="UP000295361">
    <property type="component" value="Unassembled WGS sequence"/>
</dbReference>
<evidence type="ECO:0000313" key="2">
    <source>
        <dbReference type="EMBL" id="TDP62070.1"/>
    </source>
</evidence>
<comment type="similarity">
    <text evidence="1">Belongs to the TolB family.</text>
</comment>
<organism evidence="2 3">
    <name type="scientific">Roseateles toxinivorans</name>
    <dbReference type="NCBI Taxonomy" id="270368"/>
    <lineage>
        <taxon>Bacteria</taxon>
        <taxon>Pseudomonadati</taxon>
        <taxon>Pseudomonadota</taxon>
        <taxon>Betaproteobacteria</taxon>
        <taxon>Burkholderiales</taxon>
        <taxon>Sphaerotilaceae</taxon>
        <taxon>Roseateles</taxon>
    </lineage>
</organism>
<evidence type="ECO:0000313" key="3">
    <source>
        <dbReference type="Proteomes" id="UP000295361"/>
    </source>
</evidence>
<dbReference type="SUPFAM" id="SSF69304">
    <property type="entry name" value="Tricorn protease N-terminal domain"/>
    <property type="match status" value="1"/>
</dbReference>
<dbReference type="PROSITE" id="PS51257">
    <property type="entry name" value="PROKAR_LIPOPROTEIN"/>
    <property type="match status" value="1"/>
</dbReference>
<sequence length="317" mass="33615">MRKFFMAGALGMGLAACGGGGDGSVSPPPPPPPPKHVFDLIFDNEATDGSRSLKRVALDGSGVVPVPNAINAVRPHARADGRALVYTSFSTDPLKVPALMLLADFTRPASVLSNVIGVYEREAVFSPDGRRIAFVSQRDEPEGSDVFVATINGDQLEDVRNLTPRASGSAGLDVTPVWSPDGTQIAFASNRDGSDFKLWVMNADGSHARQLTSAGAYADVLPSWSPDGKLIAFQRRSGDLYRIGLLPAAGGAPAFFEFDGNAYAPAWSPDGQRIAFVGRIGNEYDIHSRDASGSGQATRYLNPGADRNPAWIMRVSP</sequence>
<dbReference type="PANTHER" id="PTHR36842:SF1">
    <property type="entry name" value="PROTEIN TOLB"/>
    <property type="match status" value="1"/>
</dbReference>
<dbReference type="Pfam" id="PF07676">
    <property type="entry name" value="PD40"/>
    <property type="match status" value="4"/>
</dbReference>
<name>A0A4R6QGP1_9BURK</name>
<comment type="caution">
    <text evidence="2">The sequence shown here is derived from an EMBL/GenBank/DDBJ whole genome shotgun (WGS) entry which is preliminary data.</text>
</comment>
<reference evidence="2 3" key="1">
    <citation type="submission" date="2019-03" db="EMBL/GenBank/DDBJ databases">
        <title>Genomic Encyclopedia of Type Strains, Phase IV (KMG-IV): sequencing the most valuable type-strain genomes for metagenomic binning, comparative biology and taxonomic classification.</title>
        <authorList>
            <person name="Goeker M."/>
        </authorList>
    </citation>
    <scope>NUCLEOTIDE SEQUENCE [LARGE SCALE GENOMIC DNA]</scope>
    <source>
        <strain evidence="2 3">DSM 16998</strain>
    </source>
</reference>
<dbReference type="AlphaFoldDB" id="A0A4R6QGP1"/>
<dbReference type="EMBL" id="SNXS01000009">
    <property type="protein sequence ID" value="TDP62070.1"/>
    <property type="molecule type" value="Genomic_DNA"/>
</dbReference>
<dbReference type="InterPro" id="IPR011042">
    <property type="entry name" value="6-blade_b-propeller_TolB-like"/>
</dbReference>
<dbReference type="RefSeq" id="WP_133703260.1">
    <property type="nucleotide sequence ID" value="NZ_SNXS01000009.1"/>
</dbReference>
<dbReference type="InterPro" id="IPR011659">
    <property type="entry name" value="WD40"/>
</dbReference>
<dbReference type="OrthoDB" id="9802240at2"/>
<proteinExistence type="inferred from homology"/>
<dbReference type="InParanoid" id="A0A4R6QGP1"/>
<keyword evidence="3" id="KW-1185">Reference proteome</keyword>
<gene>
    <name evidence="2" type="ORF">DES47_10950</name>
</gene>
<evidence type="ECO:0000256" key="1">
    <source>
        <dbReference type="ARBA" id="ARBA00009820"/>
    </source>
</evidence>
<accession>A0A4R6QGP1</accession>